<dbReference type="GO" id="GO:0046872">
    <property type="term" value="F:metal ion binding"/>
    <property type="evidence" value="ECO:0007669"/>
    <property type="project" value="UniProtKB-KW"/>
</dbReference>
<comment type="subcellular location">
    <subcellularLocation>
        <location evidence="1 10">Cell membrane</location>
        <topology evidence="1 10">Multi-pass membrane protein</topology>
    </subcellularLocation>
</comment>
<evidence type="ECO:0000256" key="9">
    <source>
        <dbReference type="ARBA" id="ARBA00049940"/>
    </source>
</evidence>
<dbReference type="Proteomes" id="UP000199512">
    <property type="component" value="Unassembled WGS sequence"/>
</dbReference>
<keyword evidence="12" id="KW-1185">Reference proteome</keyword>
<feature type="transmembrane region" description="Helical" evidence="10">
    <location>
        <begin position="5"/>
        <end position="27"/>
    </location>
</feature>
<evidence type="ECO:0000256" key="10">
    <source>
        <dbReference type="HAMAP-Rule" id="MF_00454"/>
    </source>
</evidence>
<evidence type="ECO:0000256" key="3">
    <source>
        <dbReference type="ARBA" id="ARBA00022692"/>
    </source>
</evidence>
<feature type="transmembrane region" description="Helical" evidence="10">
    <location>
        <begin position="67"/>
        <end position="84"/>
    </location>
</feature>
<evidence type="ECO:0000256" key="7">
    <source>
        <dbReference type="ARBA" id="ARBA00035120"/>
    </source>
</evidence>
<keyword evidence="2 10" id="KW-1003">Cell membrane</keyword>
<dbReference type="Pfam" id="PF02537">
    <property type="entry name" value="CRCB"/>
    <property type="match status" value="1"/>
</dbReference>
<evidence type="ECO:0000256" key="5">
    <source>
        <dbReference type="ARBA" id="ARBA00023136"/>
    </source>
</evidence>
<proteinExistence type="inferred from homology"/>
<dbReference type="STRING" id="215200.SAMN05216454_102181"/>
<reference evidence="11 12" key="1">
    <citation type="submission" date="2016-10" db="EMBL/GenBank/DDBJ databases">
        <authorList>
            <person name="de Groot N.N."/>
        </authorList>
    </citation>
    <scope>NUCLEOTIDE SEQUENCE [LARGE SCALE GENOMIC DNA]</scope>
    <source>
        <strain evidence="11 12">Calf135</strain>
    </source>
</reference>
<dbReference type="PANTHER" id="PTHR28259:SF1">
    <property type="entry name" value="FLUORIDE EXPORT PROTEIN 1-RELATED"/>
    <property type="match status" value="1"/>
</dbReference>
<feature type="transmembrane region" description="Helical" evidence="10">
    <location>
        <begin position="33"/>
        <end position="55"/>
    </location>
</feature>
<sequence>MKRLIYIFIGGFFGALLRNLFFNIPFLSDFQLIPLNTLIVNLLGCFLLSLTVHLAEKSIKMNDNLHAALATGLLGAFTTFSTFSKNLADLIYSTNFFLAAIYMIISLLGGLIMVYLAYLCANNIYAKKLKQKNEFM</sequence>
<keyword evidence="10" id="KW-0813">Transport</keyword>
<dbReference type="GO" id="GO:0062054">
    <property type="term" value="F:fluoride channel activity"/>
    <property type="evidence" value="ECO:0007669"/>
    <property type="project" value="UniProtKB-UniRule"/>
</dbReference>
<evidence type="ECO:0000313" key="11">
    <source>
        <dbReference type="EMBL" id="SEN33039.1"/>
    </source>
</evidence>
<evidence type="ECO:0000256" key="1">
    <source>
        <dbReference type="ARBA" id="ARBA00004651"/>
    </source>
</evidence>
<keyword evidence="4 10" id="KW-1133">Transmembrane helix</keyword>
<keyword evidence="5 10" id="KW-0472">Membrane</keyword>
<dbReference type="HAMAP" id="MF_00454">
    <property type="entry name" value="FluC"/>
    <property type="match status" value="1"/>
</dbReference>
<feature type="transmembrane region" description="Helical" evidence="10">
    <location>
        <begin position="96"/>
        <end position="121"/>
    </location>
</feature>
<protein>
    <recommendedName>
        <fullName evidence="10">Fluoride-specific ion channel FluC</fullName>
    </recommendedName>
</protein>
<evidence type="ECO:0000256" key="4">
    <source>
        <dbReference type="ARBA" id="ARBA00022989"/>
    </source>
</evidence>
<comment type="similarity">
    <text evidence="7 10">Belongs to the fluoride channel Fluc/FEX (TC 1.A.43) family.</text>
</comment>
<dbReference type="InterPro" id="IPR003691">
    <property type="entry name" value="FluC"/>
</dbReference>
<accession>A0A1H8FMW5</accession>
<name>A0A1H8FMW5_9FIRM</name>
<keyword evidence="10" id="KW-0915">Sodium</keyword>
<feature type="binding site" evidence="10">
    <location>
        <position position="78"/>
    </location>
    <ligand>
        <name>Na(+)</name>
        <dbReference type="ChEBI" id="CHEBI:29101"/>
        <note>structural</note>
    </ligand>
</feature>
<dbReference type="AlphaFoldDB" id="A0A1H8FMW5"/>
<evidence type="ECO:0000256" key="2">
    <source>
        <dbReference type="ARBA" id="ARBA00022475"/>
    </source>
</evidence>
<evidence type="ECO:0000256" key="6">
    <source>
        <dbReference type="ARBA" id="ARBA00023303"/>
    </source>
</evidence>
<feature type="binding site" evidence="10">
    <location>
        <position position="75"/>
    </location>
    <ligand>
        <name>Na(+)</name>
        <dbReference type="ChEBI" id="CHEBI:29101"/>
        <note>structural</note>
    </ligand>
</feature>
<comment type="function">
    <text evidence="9 10">Fluoride-specific ion channel. Important for reducing fluoride concentration in the cell, thus reducing its toxicity.</text>
</comment>
<evidence type="ECO:0000313" key="12">
    <source>
        <dbReference type="Proteomes" id="UP000199512"/>
    </source>
</evidence>
<keyword evidence="3 10" id="KW-0812">Transmembrane</keyword>
<evidence type="ECO:0000256" key="8">
    <source>
        <dbReference type="ARBA" id="ARBA00035585"/>
    </source>
</evidence>
<keyword evidence="10" id="KW-0479">Metal-binding</keyword>
<dbReference type="PANTHER" id="PTHR28259">
    <property type="entry name" value="FLUORIDE EXPORT PROTEIN 1-RELATED"/>
    <property type="match status" value="1"/>
</dbReference>
<keyword evidence="10" id="KW-0406">Ion transport</keyword>
<comment type="activity regulation">
    <text evidence="10">Na(+) is not transported, but it plays an essential structural role and its presence is essential for fluoride channel function.</text>
</comment>
<organism evidence="11 12">
    <name type="scientific">Peptostreptococcus russellii</name>
    <dbReference type="NCBI Taxonomy" id="215200"/>
    <lineage>
        <taxon>Bacteria</taxon>
        <taxon>Bacillati</taxon>
        <taxon>Bacillota</taxon>
        <taxon>Clostridia</taxon>
        <taxon>Peptostreptococcales</taxon>
        <taxon>Peptostreptococcaceae</taxon>
        <taxon>Peptostreptococcus</taxon>
    </lineage>
</organism>
<gene>
    <name evidence="10" type="primary">fluC</name>
    <name evidence="10" type="synonym">crcB</name>
    <name evidence="11" type="ORF">SAMN05216454_102181</name>
</gene>
<comment type="catalytic activity">
    <reaction evidence="8">
        <text>fluoride(in) = fluoride(out)</text>
        <dbReference type="Rhea" id="RHEA:76159"/>
        <dbReference type="ChEBI" id="CHEBI:17051"/>
    </reaction>
    <physiologicalReaction direction="left-to-right" evidence="8">
        <dbReference type="Rhea" id="RHEA:76160"/>
    </physiologicalReaction>
</comment>
<dbReference type="GO" id="GO:0140114">
    <property type="term" value="P:cellular detoxification of fluoride"/>
    <property type="evidence" value="ECO:0007669"/>
    <property type="project" value="UniProtKB-UniRule"/>
</dbReference>
<dbReference type="RefSeq" id="WP_180366701.1">
    <property type="nucleotide sequence ID" value="NZ_CAUWDX010000047.1"/>
</dbReference>
<dbReference type="GO" id="GO:0005886">
    <property type="term" value="C:plasma membrane"/>
    <property type="evidence" value="ECO:0007669"/>
    <property type="project" value="UniProtKB-SubCell"/>
</dbReference>
<keyword evidence="6 10" id="KW-0407">Ion channel</keyword>
<dbReference type="NCBIfam" id="TIGR00494">
    <property type="entry name" value="crcB"/>
    <property type="match status" value="1"/>
</dbReference>
<dbReference type="EMBL" id="FODF01000002">
    <property type="protein sequence ID" value="SEN33039.1"/>
    <property type="molecule type" value="Genomic_DNA"/>
</dbReference>